<dbReference type="OrthoDB" id="4501241at2"/>
<evidence type="ECO:0000256" key="5">
    <source>
        <dbReference type="ARBA" id="ARBA00023014"/>
    </source>
</evidence>
<dbReference type="HOGENOM" id="CLU_055629_0_0_5"/>
<dbReference type="CDD" id="cd01335">
    <property type="entry name" value="Radical_SAM"/>
    <property type="match status" value="1"/>
</dbReference>
<dbReference type="InterPro" id="IPR024032">
    <property type="entry name" value="rSAM_paired_HxsC"/>
</dbReference>
<proteinExistence type="predicted"/>
<dbReference type="Proteomes" id="UP000011932">
    <property type="component" value="Chromosome"/>
</dbReference>
<keyword evidence="3" id="KW-0479">Metal-binding</keyword>
<protein>
    <recommendedName>
        <fullName evidence="6">Radical SAM core domain-containing protein</fullName>
    </recommendedName>
</protein>
<evidence type="ECO:0000259" key="6">
    <source>
        <dbReference type="PROSITE" id="PS51918"/>
    </source>
</evidence>
<evidence type="ECO:0000256" key="1">
    <source>
        <dbReference type="ARBA" id="ARBA00001966"/>
    </source>
</evidence>
<dbReference type="NCBIfam" id="TIGR03977">
    <property type="entry name" value="rSAM_pair_HxsC"/>
    <property type="match status" value="1"/>
</dbReference>
<dbReference type="GO" id="GO:0046872">
    <property type="term" value="F:metal ion binding"/>
    <property type="evidence" value="ECO:0007669"/>
    <property type="project" value="UniProtKB-KW"/>
</dbReference>
<dbReference type="GO" id="GO:0003824">
    <property type="term" value="F:catalytic activity"/>
    <property type="evidence" value="ECO:0007669"/>
    <property type="project" value="InterPro"/>
</dbReference>
<organism evidence="7 8">
    <name type="scientific">Micavibrio aeruginosavorus EPB</name>
    <dbReference type="NCBI Taxonomy" id="349215"/>
    <lineage>
        <taxon>Bacteria</taxon>
        <taxon>Pseudomonadati</taxon>
        <taxon>Bdellovibrionota</taxon>
        <taxon>Bdellovibrionia</taxon>
        <taxon>Bdellovibrionales</taxon>
        <taxon>Pseudobdellovibrionaceae</taxon>
        <taxon>Micavibrio</taxon>
    </lineage>
</organism>
<dbReference type="Pfam" id="PF04055">
    <property type="entry name" value="Radical_SAM"/>
    <property type="match status" value="1"/>
</dbReference>
<evidence type="ECO:0000313" key="8">
    <source>
        <dbReference type="Proteomes" id="UP000011932"/>
    </source>
</evidence>
<evidence type="ECO:0000256" key="2">
    <source>
        <dbReference type="ARBA" id="ARBA00022691"/>
    </source>
</evidence>
<dbReference type="SUPFAM" id="SSF102114">
    <property type="entry name" value="Radical SAM enzymes"/>
    <property type="match status" value="1"/>
</dbReference>
<evidence type="ECO:0000313" key="7">
    <source>
        <dbReference type="EMBL" id="AGH97688.1"/>
    </source>
</evidence>
<comment type="cofactor">
    <cofactor evidence="1">
        <name>[4Fe-4S] cluster</name>
        <dbReference type="ChEBI" id="CHEBI:49883"/>
    </cofactor>
</comment>
<dbReference type="AlphaFoldDB" id="M4VEN0"/>
<dbReference type="Gene3D" id="3.20.20.70">
    <property type="entry name" value="Aldolase class I"/>
    <property type="match status" value="1"/>
</dbReference>
<dbReference type="KEGG" id="man:A11S_865"/>
<keyword evidence="4" id="KW-0408">Iron</keyword>
<keyword evidence="2" id="KW-0949">S-adenosyl-L-methionine</keyword>
<dbReference type="InterPro" id="IPR050377">
    <property type="entry name" value="Radical_SAM_PqqE_MftC-like"/>
</dbReference>
<dbReference type="InterPro" id="IPR013785">
    <property type="entry name" value="Aldolase_TIM"/>
</dbReference>
<dbReference type="InterPro" id="IPR058240">
    <property type="entry name" value="rSAM_sf"/>
</dbReference>
<dbReference type="SFLD" id="SFLDG01067">
    <property type="entry name" value="SPASM/twitch_domain_containing"/>
    <property type="match status" value="1"/>
</dbReference>
<dbReference type="PANTHER" id="PTHR11228">
    <property type="entry name" value="RADICAL SAM DOMAIN PROTEIN"/>
    <property type="match status" value="1"/>
</dbReference>
<feature type="domain" description="Radical SAM core" evidence="6">
    <location>
        <begin position="106"/>
        <end position="323"/>
    </location>
</feature>
<dbReference type="EMBL" id="CP003538">
    <property type="protein sequence ID" value="AGH97688.1"/>
    <property type="molecule type" value="Genomic_DNA"/>
</dbReference>
<name>M4VEN0_9BACT</name>
<dbReference type="InterPro" id="IPR007197">
    <property type="entry name" value="rSAM"/>
</dbReference>
<dbReference type="PROSITE" id="PS51918">
    <property type="entry name" value="RADICAL_SAM"/>
    <property type="match status" value="1"/>
</dbReference>
<dbReference type="PATRIC" id="fig|349215.9.peg.838"/>
<dbReference type="STRING" id="349215.A11S_865"/>
<sequence length="392" mass="43902">MLPLNTFAKSIGKMPTEPIKVLGLKEALSGDFPSDQVGVFIGNDKLSVDFEALERAGFRAVIQSAESNLNTSPIPMIHSIRNSGVIAEGDVIRFKPSNGQVSVLYRRGANANSLFVTERCNSKCLMCSQPPRDDDDSWMVNEILGYVNLIDKDMSFLGITGGEPTLLENGLSDIILKCREHLPNTKLHILTNGRTFSNLHNVKRFDHAVNQVIWAIPLYSDLRHTHDYVVQAKDAYQETINGIYNLAESGHLIEIRFVLHKQTLDRLPMFAEFIYRNMPFVSHVALMGLEPMGYAKVNRDILWVDPADYAAELTDAAWYLENRGIITSIYNVPLCVLPKKAWPLAQKSISDWKNVYDPECDSCSVKDKCCGFFSSYGAAWKSRAIKSVGSDF</sequence>
<dbReference type="PANTHER" id="PTHR11228:SF7">
    <property type="entry name" value="PQQA PEPTIDE CYCLASE"/>
    <property type="match status" value="1"/>
</dbReference>
<gene>
    <name evidence="7" type="ORF">A11S_865</name>
</gene>
<dbReference type="RefSeq" id="WP_015467237.1">
    <property type="nucleotide sequence ID" value="NC_020812.1"/>
</dbReference>
<dbReference type="SFLD" id="SFLDS00029">
    <property type="entry name" value="Radical_SAM"/>
    <property type="match status" value="1"/>
</dbReference>
<dbReference type="GO" id="GO:0051536">
    <property type="term" value="F:iron-sulfur cluster binding"/>
    <property type="evidence" value="ECO:0007669"/>
    <property type="project" value="UniProtKB-KW"/>
</dbReference>
<dbReference type="SFLD" id="SFLDG01103">
    <property type="entry name" value="Uncharacterised_Radical_SAM_Su"/>
    <property type="match status" value="1"/>
</dbReference>
<evidence type="ECO:0000256" key="4">
    <source>
        <dbReference type="ARBA" id="ARBA00023004"/>
    </source>
</evidence>
<reference evidence="7 8" key="1">
    <citation type="journal article" date="2013" name="ISME J.">
        <title>By their genes ye shall know them: genomic signatures of predatory bacteria.</title>
        <authorList>
            <person name="Pasternak Z."/>
            <person name="Pietrokovski S."/>
            <person name="Rotem O."/>
            <person name="Gophna U."/>
            <person name="Lurie-Weinberger M.N."/>
            <person name="Jurkevitch E."/>
        </authorList>
    </citation>
    <scope>NUCLEOTIDE SEQUENCE [LARGE SCALE GENOMIC DNA]</scope>
    <source>
        <strain evidence="7">EPB</strain>
    </source>
</reference>
<evidence type="ECO:0000256" key="3">
    <source>
        <dbReference type="ARBA" id="ARBA00022723"/>
    </source>
</evidence>
<keyword evidence="5" id="KW-0411">Iron-sulfur</keyword>
<accession>M4VEN0</accession>